<dbReference type="AlphaFoldDB" id="A0A0M9WGJ1"/>
<dbReference type="InterPro" id="IPR029052">
    <property type="entry name" value="Metallo-depent_PP-like"/>
</dbReference>
<name>A0A0M9WGJ1_9EURO</name>
<evidence type="ECO:0000313" key="3">
    <source>
        <dbReference type="Proteomes" id="UP000037696"/>
    </source>
</evidence>
<dbReference type="EMBL" id="LHQQ01000069">
    <property type="protein sequence ID" value="KOS44012.1"/>
    <property type="molecule type" value="Genomic_DNA"/>
</dbReference>
<proteinExistence type="predicted"/>
<dbReference type="Proteomes" id="UP000037696">
    <property type="component" value="Unassembled WGS sequence"/>
</dbReference>
<dbReference type="InterPro" id="IPR051693">
    <property type="entry name" value="UPF0046_metallophosphoest"/>
</dbReference>
<sequence>MARHESQTTTHIPPEEPQEPQEVKGPSAWQQFRDGPCLFVSRKMSAWRPINPGELPEDSVTVVCISNTYNQRPQIPPGDILIHAGDMVGGGSSLANFQASLDWLKTQPHHIKIVVAGRRDKYLSKTKKGGPHWRNGLRRKADWGDIIYLEHEKAVVAAENGRLLRVFGSPYSPTSIHWTAFEYPRDQNVWKKIPKNLDMLITHTPPLTHLDSLGGCWHLLHKLWKSPPRLHVFGSVLEHHGTELLCYDDLQNAMEQIEVAGGGFVNLLKVVKAFVKSWFRPDRKAKTELVNACIAGGEPDSHREPITVVI</sequence>
<dbReference type="SUPFAM" id="SSF56300">
    <property type="entry name" value="Metallo-dependent phosphatases"/>
    <property type="match status" value="1"/>
</dbReference>
<dbReference type="PANTHER" id="PTHR12905">
    <property type="entry name" value="METALLOPHOSPHOESTERASE"/>
    <property type="match status" value="1"/>
</dbReference>
<evidence type="ECO:0000256" key="1">
    <source>
        <dbReference type="SAM" id="MobiDB-lite"/>
    </source>
</evidence>
<protein>
    <submittedName>
        <fullName evidence="2">Uncharacterized protein</fullName>
    </submittedName>
</protein>
<organism evidence="2 3">
    <name type="scientific">Penicillium nordicum</name>
    <dbReference type="NCBI Taxonomy" id="229535"/>
    <lineage>
        <taxon>Eukaryota</taxon>
        <taxon>Fungi</taxon>
        <taxon>Dikarya</taxon>
        <taxon>Ascomycota</taxon>
        <taxon>Pezizomycotina</taxon>
        <taxon>Eurotiomycetes</taxon>
        <taxon>Eurotiomycetidae</taxon>
        <taxon>Eurotiales</taxon>
        <taxon>Aspergillaceae</taxon>
        <taxon>Penicillium</taxon>
    </lineage>
</organism>
<evidence type="ECO:0000313" key="2">
    <source>
        <dbReference type="EMBL" id="KOS44012.1"/>
    </source>
</evidence>
<dbReference type="Gene3D" id="3.60.21.10">
    <property type="match status" value="1"/>
</dbReference>
<dbReference type="OrthoDB" id="630188at2759"/>
<keyword evidence="3" id="KW-1185">Reference proteome</keyword>
<feature type="region of interest" description="Disordered" evidence="1">
    <location>
        <begin position="1"/>
        <end position="28"/>
    </location>
</feature>
<accession>A0A0M9WGJ1</accession>
<reference evidence="2 3" key="1">
    <citation type="submission" date="2015-08" db="EMBL/GenBank/DDBJ databases">
        <title>Genome sequencing of Penicillium nordicum.</title>
        <authorList>
            <person name="Nguyen H.D."/>
            <person name="Seifert K.A."/>
        </authorList>
    </citation>
    <scope>NUCLEOTIDE SEQUENCE [LARGE SCALE GENOMIC DNA]</scope>
    <source>
        <strain evidence="2 3">DAOMC 185683</strain>
    </source>
</reference>
<gene>
    <name evidence="2" type="ORF">ACN38_g5066</name>
</gene>
<comment type="caution">
    <text evidence="2">The sequence shown here is derived from an EMBL/GenBank/DDBJ whole genome shotgun (WGS) entry which is preliminary data.</text>
</comment>
<dbReference type="PANTHER" id="PTHR12905:SF28">
    <property type="entry name" value="RHAMNOGALACTURONATE LYASE C-RELATED"/>
    <property type="match status" value="1"/>
</dbReference>